<proteinExistence type="inferred from homology"/>
<dbReference type="PANTHER" id="PTHR31344">
    <property type="entry name" value="NUCLEAR PORE COMPLEX PROTEIN NUP205"/>
    <property type="match status" value="1"/>
</dbReference>
<dbReference type="GO" id="GO:0017056">
    <property type="term" value="F:structural constituent of nuclear pore"/>
    <property type="evidence" value="ECO:0007669"/>
    <property type="project" value="TreeGrafter"/>
</dbReference>
<feature type="region of interest" description="Disordered" evidence="5">
    <location>
        <begin position="1804"/>
        <end position="1829"/>
    </location>
</feature>
<feature type="compositionally biased region" description="Basic and acidic residues" evidence="5">
    <location>
        <begin position="1804"/>
        <end position="1814"/>
    </location>
</feature>
<dbReference type="SUPFAM" id="SSF48371">
    <property type="entry name" value="ARM repeat"/>
    <property type="match status" value="1"/>
</dbReference>
<evidence type="ECO:0008006" key="8">
    <source>
        <dbReference type="Google" id="ProtNLM"/>
    </source>
</evidence>
<organism evidence="6 7">
    <name type="scientific">Agrocybe chaxingu</name>
    <dbReference type="NCBI Taxonomy" id="84603"/>
    <lineage>
        <taxon>Eukaryota</taxon>
        <taxon>Fungi</taxon>
        <taxon>Dikarya</taxon>
        <taxon>Basidiomycota</taxon>
        <taxon>Agaricomycotina</taxon>
        <taxon>Agaricomycetes</taxon>
        <taxon>Agaricomycetidae</taxon>
        <taxon>Agaricales</taxon>
        <taxon>Agaricineae</taxon>
        <taxon>Strophariaceae</taxon>
        <taxon>Agrocybe</taxon>
    </lineage>
</organism>
<dbReference type="Pfam" id="PF11894">
    <property type="entry name" value="Nup192"/>
    <property type="match status" value="1"/>
</dbReference>
<dbReference type="PANTHER" id="PTHR31344:SF0">
    <property type="entry name" value="NUCLEAR PORE COMPLEX PROTEIN NUP205"/>
    <property type="match status" value="1"/>
</dbReference>
<reference evidence="6" key="1">
    <citation type="submission" date="2022-07" db="EMBL/GenBank/DDBJ databases">
        <title>Genome Sequence of Agrocybe chaxingu.</title>
        <authorList>
            <person name="Buettner E."/>
        </authorList>
    </citation>
    <scope>NUCLEOTIDE SEQUENCE</scope>
    <source>
        <strain evidence="6">MP-N11</strain>
    </source>
</reference>
<dbReference type="InterPro" id="IPR021827">
    <property type="entry name" value="Nup186/Nup192/Nup205"/>
</dbReference>
<keyword evidence="4" id="KW-0539">Nucleus</keyword>
<protein>
    <recommendedName>
        <fullName evidence="8">Nucleoporin</fullName>
    </recommendedName>
</protein>
<dbReference type="EMBL" id="JANKHO010000439">
    <property type="protein sequence ID" value="KAJ3509906.1"/>
    <property type="molecule type" value="Genomic_DNA"/>
</dbReference>
<gene>
    <name evidence="6" type="ORF">NLJ89_g4967</name>
</gene>
<accession>A0A9W8K342</accession>
<dbReference type="Proteomes" id="UP001148786">
    <property type="component" value="Unassembled WGS sequence"/>
</dbReference>
<evidence type="ECO:0000313" key="6">
    <source>
        <dbReference type="EMBL" id="KAJ3509906.1"/>
    </source>
</evidence>
<dbReference type="InterPro" id="IPR016024">
    <property type="entry name" value="ARM-type_fold"/>
</dbReference>
<evidence type="ECO:0000256" key="3">
    <source>
        <dbReference type="ARBA" id="ARBA00022448"/>
    </source>
</evidence>
<name>A0A9W8K342_9AGAR</name>
<keyword evidence="7" id="KW-1185">Reference proteome</keyword>
<dbReference type="OrthoDB" id="2019644at2759"/>
<sequence>MERQDAFSAKAKVAFTSAASRSGFTTDHSPPLPMKTIHRLREALVRALSPCSHDVHHDEQDLFDELMIQKPRLLKLFEVGPRNPLEQREIESGKTTINQKSTAVNADFSRQAVFLSQQLDCSEKYLAEILHHVMSENPNIGPVACMEMTVATFHQRRRYLVDCLRFLLEATEAADLPDASPNYKRIARFVRVELLPGTRAPAGDTTLASKVFKEIEQLDAILGKADAARKNAGSNTVPPTGQGNPALGLDILNARYDSLKYERRYLAVVLCSISRLGYLGSNELKLVIEWLSNNSNHPMTSYLLTAVLLAFDPIDPLDPVTSSRQVLATDNVVLHFMTKKFEPSSKWKDAGLKATVLLKWTLFLTEARHNDTSLEHRSGFKTEELETQVWNAVQGDAFTYLALLLLRLPGRNNGGPAASLLESIPTDQQDQREVPPPDFNLTLLASLEALVRSLITHASSELRKIKQRQEDLVLANVRTDRTRTTSRFASTLPPEPEKNDPPPRHDIATLYTFIGLLYAALPPERALQFWGAGPQQQSYRPTYQESVESTSGRLPTFLQWAVWSTPTQDLTMLSSLYDMLCGLANGQQCSELAYNFMARGGGEVLPGSLLSTSSTTGPSVSWTVIFGLLESWAVNAANPRSQPQPKPMNGSFSGSLQNLASPPISHQFALGPKDVLLASSFLRVLSTVVSHSVVVRTTVAGHIHFKAIPTLLSLIPLGIPLELKGAIFETLAAFCEPGAGVPGVEICKAVWTLMERLEVINVRVGPSGTYSISLATGKGVEVELEQVEAAHQLYPATIPFLKLLGTLIHTPKQISIQDRAAGTEPLNTIPETLGQPYRLPGIGPFTSFVIDNVFANIPNREYSRPSDRWQINDLCLSFIERSLANFNLETLVTSPDDSPLKLESLVPLLVHPGYDVMKRLLTNSPLQASILSYLVEGLSGFEKGFADEEPFYRSTIIRVLRIVYRVLEIQDIFLDVFIPLLSDFNSSTFVGQVHSRSFFTRFDQALSFGPHFIPSIAAYMSYAPHPELVLLSVRIISRLSLSVSPSTLVMLIERSHESDRILGGFLQIMMTESMDDVAQAEEYAEQTTGAGSPVIDAPSDSLEQSIRIAALELLIQDTDTNRPYPNIAHFLLFGGKGSDQTIQDPHALGARQTSIHVLLDLVNTGVSRLKSKRKEQEYSQVEPLFITMPVLAERCYRVVYQLCVHPRTSEFTARYLRTREDFFGRQLAKIPSATPETLQDPPIQVVYNDGSRVTTTVPSLSSFLRLRSYIFDLVALELHVLTNKNHFKAVSELLEILFGTDVDYEEEHNFSTFHELGQSPMRIIDFLQSLLFDWADSLSVQAVEVNYLNQLNLQSCMRKDSSGCEVVDRTALLYLLAAARRSLLAQSSIATQAQNDQLTAEISYVLESCAIENHRRKVAYARVTGFEAWRRLLDLALTKCFDRLPHTRRENMLFDLLHVLPAAIRSGNIEESTAILLSETVLSSITKLREDRRHQVILQSMGGDSESGSLPAERLYNILRNILEGILDNNHVELVRGNLYAALINFIHLVRSSSSDAAATPEIGPDPFTMSLSLSTFRDSTTTRRSPSLSASISGEKLSSTPGTALELGCLAVLKPVIERLVTTISRDAIDGTEVWKTVAFMLLDATVQLSSLEKQHVVLSSLNRHGILSNFVRSIKDSDARLQSVLKPDPGPTILDDLNSLYVYEAKTSLFIRMAQTRAGAERLLEARLLPILAQCDYLDTRPEADQAFIDQDSFLPSAIQRYHQLFMPALQVVDGMLATLGSRHTTATHQLGFGIPIRPRFDNRHSTEERGRAGYPTNVGGDPPDRGVVHKHPTIRSKTELLSPNSGFGAIHLAILGLSTRCLARGKTFAQVMPITESDIKLSNAYAFGYGNQTKFDVKVQRQERRLRKSIVSYIGASSEFTEPEITLVLSPVTITPRNEERASHFAATVPTVGDALVALDDICNDLAETLKQISRIGAELANKDQIGLENSARH</sequence>
<evidence type="ECO:0000313" key="7">
    <source>
        <dbReference type="Proteomes" id="UP001148786"/>
    </source>
</evidence>
<evidence type="ECO:0000256" key="4">
    <source>
        <dbReference type="ARBA" id="ARBA00023242"/>
    </source>
</evidence>
<comment type="subcellular location">
    <subcellularLocation>
        <location evidence="1">Nucleus</location>
    </subcellularLocation>
</comment>
<dbReference type="GO" id="GO:0006999">
    <property type="term" value="P:nuclear pore organization"/>
    <property type="evidence" value="ECO:0007669"/>
    <property type="project" value="TreeGrafter"/>
</dbReference>
<keyword evidence="3" id="KW-0813">Transport</keyword>
<comment type="caution">
    <text evidence="6">The sequence shown here is derived from an EMBL/GenBank/DDBJ whole genome shotgun (WGS) entry which is preliminary data.</text>
</comment>
<evidence type="ECO:0000256" key="1">
    <source>
        <dbReference type="ARBA" id="ARBA00004123"/>
    </source>
</evidence>
<comment type="similarity">
    <text evidence="2">Belongs to the NUP186/NUP192/NUP205 family.</text>
</comment>
<feature type="compositionally biased region" description="Basic and acidic residues" evidence="5">
    <location>
        <begin position="495"/>
        <end position="504"/>
    </location>
</feature>
<dbReference type="GO" id="GO:0044611">
    <property type="term" value="C:nuclear pore inner ring"/>
    <property type="evidence" value="ECO:0007669"/>
    <property type="project" value="TreeGrafter"/>
</dbReference>
<feature type="region of interest" description="Disordered" evidence="5">
    <location>
        <begin position="484"/>
        <end position="504"/>
    </location>
</feature>
<evidence type="ECO:0000256" key="2">
    <source>
        <dbReference type="ARBA" id="ARBA00005892"/>
    </source>
</evidence>
<evidence type="ECO:0000256" key="5">
    <source>
        <dbReference type="SAM" id="MobiDB-lite"/>
    </source>
</evidence>